<organism evidence="4 5">
    <name type="scientific">Jingyaoa shaoxingensis</name>
    <dbReference type="NCBI Taxonomy" id="2763671"/>
    <lineage>
        <taxon>Bacteria</taxon>
        <taxon>Bacillati</taxon>
        <taxon>Bacillota</taxon>
        <taxon>Clostridia</taxon>
        <taxon>Lachnospirales</taxon>
        <taxon>Lachnospiraceae</taxon>
        <taxon>Jingyaoa</taxon>
    </lineage>
</organism>
<dbReference type="Pfam" id="PF08240">
    <property type="entry name" value="ADH_N"/>
    <property type="match status" value="1"/>
</dbReference>
<accession>A0ABR7N9K5</accession>
<dbReference type="Gene3D" id="3.90.180.10">
    <property type="entry name" value="Medium-chain alcohol dehydrogenases, catalytic domain"/>
    <property type="match status" value="1"/>
</dbReference>
<dbReference type="InterPro" id="IPR050129">
    <property type="entry name" value="Zn_alcohol_dh"/>
</dbReference>
<dbReference type="PANTHER" id="PTHR43401:SF2">
    <property type="entry name" value="L-THREONINE 3-DEHYDROGENASE"/>
    <property type="match status" value="1"/>
</dbReference>
<protein>
    <submittedName>
        <fullName evidence="4">Zinc-binding alcohol dehydrogenase family protein</fullName>
    </submittedName>
</protein>
<feature type="domain" description="Alcohol dehydrogenase-like N-terminal" evidence="3">
    <location>
        <begin position="24"/>
        <end position="134"/>
    </location>
</feature>
<gene>
    <name evidence="4" type="ORF">H8716_08390</name>
</gene>
<dbReference type="InterPro" id="IPR036291">
    <property type="entry name" value="NAD(P)-bd_dom_sf"/>
</dbReference>
<dbReference type="Proteomes" id="UP000657421">
    <property type="component" value="Unassembled WGS sequence"/>
</dbReference>
<evidence type="ECO:0000259" key="2">
    <source>
        <dbReference type="Pfam" id="PF00107"/>
    </source>
</evidence>
<dbReference type="InterPro" id="IPR011032">
    <property type="entry name" value="GroES-like_sf"/>
</dbReference>
<dbReference type="InterPro" id="IPR013149">
    <property type="entry name" value="ADH-like_C"/>
</dbReference>
<comment type="caution">
    <text evidence="4">The sequence shown here is derived from an EMBL/GenBank/DDBJ whole genome shotgun (WGS) entry which is preliminary data.</text>
</comment>
<keyword evidence="5" id="KW-1185">Reference proteome</keyword>
<evidence type="ECO:0000313" key="5">
    <source>
        <dbReference type="Proteomes" id="UP000657421"/>
    </source>
</evidence>
<dbReference type="EMBL" id="JACRSZ010000007">
    <property type="protein sequence ID" value="MBC8573099.1"/>
    <property type="molecule type" value="Genomic_DNA"/>
</dbReference>
<dbReference type="RefSeq" id="WP_249308126.1">
    <property type="nucleotide sequence ID" value="NZ_JACRSZ010000007.1"/>
</dbReference>
<evidence type="ECO:0000256" key="1">
    <source>
        <dbReference type="ARBA" id="ARBA00023002"/>
    </source>
</evidence>
<dbReference type="CDD" id="cd08261">
    <property type="entry name" value="Zn_ADH7"/>
    <property type="match status" value="1"/>
</dbReference>
<evidence type="ECO:0000313" key="4">
    <source>
        <dbReference type="EMBL" id="MBC8573099.1"/>
    </source>
</evidence>
<keyword evidence="1" id="KW-0560">Oxidoreductase</keyword>
<dbReference type="SUPFAM" id="SSF51735">
    <property type="entry name" value="NAD(P)-binding Rossmann-fold domains"/>
    <property type="match status" value="1"/>
</dbReference>
<dbReference type="Pfam" id="PF00107">
    <property type="entry name" value="ADH_zinc_N"/>
    <property type="match status" value="1"/>
</dbReference>
<feature type="domain" description="Alcohol dehydrogenase-like C-terminal" evidence="2">
    <location>
        <begin position="172"/>
        <end position="298"/>
    </location>
</feature>
<dbReference type="SUPFAM" id="SSF50129">
    <property type="entry name" value="GroES-like"/>
    <property type="match status" value="1"/>
</dbReference>
<evidence type="ECO:0000259" key="3">
    <source>
        <dbReference type="Pfam" id="PF08240"/>
    </source>
</evidence>
<reference evidence="4 5" key="1">
    <citation type="submission" date="2020-08" db="EMBL/GenBank/DDBJ databases">
        <title>Genome public.</title>
        <authorList>
            <person name="Liu C."/>
            <person name="Sun Q."/>
        </authorList>
    </citation>
    <scope>NUCLEOTIDE SEQUENCE [LARGE SCALE GENOMIC DNA]</scope>
    <source>
        <strain evidence="4 5">NSJ-46</strain>
    </source>
</reference>
<dbReference type="Gene3D" id="3.40.50.720">
    <property type="entry name" value="NAD(P)-binding Rossmann-like Domain"/>
    <property type="match status" value="1"/>
</dbReference>
<name>A0ABR7N9K5_9FIRM</name>
<dbReference type="InterPro" id="IPR013154">
    <property type="entry name" value="ADH-like_N"/>
</dbReference>
<proteinExistence type="predicted"/>
<sequence>MKAIKYEKPWDVACVEMDKPVRKKGEALIKIMTAGICGSDIGAFRGTNGLVSYPRVIGHELAGIIEEIDEDNPKGFKVGDHVIVDPYLYCGHCYPCSIGRTNCCTDLHVLGVHVDGGMAEYFCHPADMLVKMPEGMDWVLAAMAEPLTISLHGVHRGGLKAGEFCAIYGAGPIGLLAAMVAEAYGAHAILIDVVQERLDFGKELGVEYIINSANEDPVAAVAKITDGTMAQLVMECTGANVCIRGTLDLVSNAGRITFTGWPKKETSLPTDLFTKKEIDIRGARTSAGEFEEAIELITSGKVDVKKILTKTVPMDEAPETIIDIEKNPGNYMKVVVDLR</sequence>
<dbReference type="PANTHER" id="PTHR43401">
    <property type="entry name" value="L-THREONINE 3-DEHYDROGENASE"/>
    <property type="match status" value="1"/>
</dbReference>